<dbReference type="GO" id="GO:0008270">
    <property type="term" value="F:zinc ion binding"/>
    <property type="evidence" value="ECO:0007669"/>
    <property type="project" value="UniProtKB-KW"/>
</dbReference>
<keyword evidence="8" id="KW-1185">Reference proteome</keyword>
<organism evidence="7 8">
    <name type="scientific">Blastocystis sp. subtype 1 (strain ATCC 50177 / NandII)</name>
    <dbReference type="NCBI Taxonomy" id="478820"/>
    <lineage>
        <taxon>Eukaryota</taxon>
        <taxon>Sar</taxon>
        <taxon>Stramenopiles</taxon>
        <taxon>Bigyra</taxon>
        <taxon>Opalozoa</taxon>
        <taxon>Opalinata</taxon>
        <taxon>Blastocystidae</taxon>
        <taxon>Blastocystis</taxon>
    </lineage>
</organism>
<feature type="domain" description="RING-type" evidence="6">
    <location>
        <begin position="242"/>
        <end position="283"/>
    </location>
</feature>
<evidence type="ECO:0000259" key="6">
    <source>
        <dbReference type="PROSITE" id="PS50089"/>
    </source>
</evidence>
<dbReference type="InterPro" id="IPR001841">
    <property type="entry name" value="Znf_RING"/>
</dbReference>
<evidence type="ECO:0000313" key="7">
    <source>
        <dbReference type="EMBL" id="OAO13461.1"/>
    </source>
</evidence>
<evidence type="ECO:0000256" key="1">
    <source>
        <dbReference type="ARBA" id="ARBA00022723"/>
    </source>
</evidence>
<keyword evidence="2 4" id="KW-0863">Zinc-finger</keyword>
<evidence type="ECO:0000313" key="8">
    <source>
        <dbReference type="Proteomes" id="UP000078348"/>
    </source>
</evidence>
<dbReference type="SUPFAM" id="SSF57850">
    <property type="entry name" value="RING/U-box"/>
    <property type="match status" value="1"/>
</dbReference>
<dbReference type="SMART" id="SM00184">
    <property type="entry name" value="RING"/>
    <property type="match status" value="1"/>
</dbReference>
<dbReference type="OrthoDB" id="8062037at2759"/>
<keyword evidence="5" id="KW-1133">Transmembrane helix</keyword>
<dbReference type="PROSITE" id="PS50089">
    <property type="entry name" value="ZF_RING_2"/>
    <property type="match status" value="1"/>
</dbReference>
<proteinExistence type="predicted"/>
<evidence type="ECO:0000256" key="3">
    <source>
        <dbReference type="ARBA" id="ARBA00022833"/>
    </source>
</evidence>
<keyword evidence="3" id="KW-0862">Zinc</keyword>
<dbReference type="InterPro" id="IPR013083">
    <property type="entry name" value="Znf_RING/FYVE/PHD"/>
</dbReference>
<evidence type="ECO:0000256" key="5">
    <source>
        <dbReference type="SAM" id="Phobius"/>
    </source>
</evidence>
<dbReference type="EMBL" id="LXWW01000390">
    <property type="protein sequence ID" value="OAO13461.1"/>
    <property type="molecule type" value="Genomic_DNA"/>
</dbReference>
<dbReference type="PANTHER" id="PTHR14155">
    <property type="entry name" value="RING FINGER DOMAIN-CONTAINING"/>
    <property type="match status" value="1"/>
</dbReference>
<dbReference type="Proteomes" id="UP000078348">
    <property type="component" value="Unassembled WGS sequence"/>
</dbReference>
<keyword evidence="1" id="KW-0479">Metal-binding</keyword>
<evidence type="ECO:0000256" key="2">
    <source>
        <dbReference type="ARBA" id="ARBA00022771"/>
    </source>
</evidence>
<sequence>MINWLVFFPDQTRFEIVIRYFFSALASILSLCCGAYLLISKSDCSNTNLGFFQLLNTVAIILFCLADIYVHSIKHYAELGKKIFGCILFILALGILVACIIPPTLFINDYVACPTIPTSAIAIEYAILSFSYIYVLIHVVLFVYHCNLRTQLANMNIDDMRNHMIDPSILPQLYTINYLLNSHSEIQVKEWIPQYKEYVEREKRLRSEKKQKNGIFEMVDARSLIVQPEKVDNTEIEVSLTCPICLCELEPDEYVYNIACKHLFHIDCLEQWYARRKTCPVCKKQIEFVVTTETHYTFNRKEYEEKLHPAGTVVDMGTDTGMSGK</sequence>
<dbReference type="Gene3D" id="3.30.40.10">
    <property type="entry name" value="Zinc/RING finger domain, C3HC4 (zinc finger)"/>
    <property type="match status" value="1"/>
</dbReference>
<comment type="caution">
    <text evidence="7">The sequence shown here is derived from an EMBL/GenBank/DDBJ whole genome shotgun (WGS) entry which is preliminary data.</text>
</comment>
<dbReference type="AlphaFoldDB" id="A0A196SAV5"/>
<keyword evidence="5" id="KW-0812">Transmembrane</keyword>
<evidence type="ECO:0000256" key="4">
    <source>
        <dbReference type="PROSITE-ProRule" id="PRU00175"/>
    </source>
</evidence>
<dbReference type="PANTHER" id="PTHR14155:SF627">
    <property type="entry name" value="OS06G0192800 PROTEIN"/>
    <property type="match status" value="1"/>
</dbReference>
<reference evidence="7 8" key="1">
    <citation type="submission" date="2016-05" db="EMBL/GenBank/DDBJ databases">
        <title>Nuclear genome of Blastocystis sp. subtype 1 NandII.</title>
        <authorList>
            <person name="Gentekaki E."/>
            <person name="Curtis B."/>
            <person name="Stairs C."/>
            <person name="Eme L."/>
            <person name="Herman E."/>
            <person name="Klimes V."/>
            <person name="Arias M.C."/>
            <person name="Elias M."/>
            <person name="Hilliou F."/>
            <person name="Klute M."/>
            <person name="Malik S.-B."/>
            <person name="Pightling A."/>
            <person name="Rachubinski R."/>
            <person name="Salas D."/>
            <person name="Schlacht A."/>
            <person name="Suga H."/>
            <person name="Archibald J."/>
            <person name="Ball S.G."/>
            <person name="Clark G."/>
            <person name="Dacks J."/>
            <person name="Van Der Giezen M."/>
            <person name="Tsaousis A."/>
            <person name="Roger A."/>
        </authorList>
    </citation>
    <scope>NUCLEOTIDE SEQUENCE [LARGE SCALE GENOMIC DNA]</scope>
    <source>
        <strain evidence="8">ATCC 50177 / NandII</strain>
    </source>
</reference>
<dbReference type="Pfam" id="PF13639">
    <property type="entry name" value="zf-RING_2"/>
    <property type="match status" value="1"/>
</dbReference>
<protein>
    <submittedName>
        <fullName evidence="7">Ring zinc finger protein</fullName>
    </submittedName>
</protein>
<feature type="transmembrane region" description="Helical" evidence="5">
    <location>
        <begin position="20"/>
        <end position="39"/>
    </location>
</feature>
<name>A0A196SAV5_BLAHN</name>
<dbReference type="STRING" id="478820.A0A196SAV5"/>
<feature type="transmembrane region" description="Helical" evidence="5">
    <location>
        <begin position="125"/>
        <end position="144"/>
    </location>
</feature>
<dbReference type="InterPro" id="IPR053238">
    <property type="entry name" value="RING-H2_zinc_finger"/>
</dbReference>
<gene>
    <name evidence="7" type="ORF">AV274_4851</name>
</gene>
<accession>A0A196SAV5</accession>
<keyword evidence="5" id="KW-0472">Membrane</keyword>
<feature type="transmembrane region" description="Helical" evidence="5">
    <location>
        <begin position="51"/>
        <end position="71"/>
    </location>
</feature>
<feature type="transmembrane region" description="Helical" evidence="5">
    <location>
        <begin position="83"/>
        <end position="105"/>
    </location>
</feature>